<dbReference type="CDD" id="cd05387">
    <property type="entry name" value="BY-kinase"/>
    <property type="match status" value="1"/>
</dbReference>
<dbReference type="SUPFAM" id="SSF52540">
    <property type="entry name" value="P-loop containing nucleoside triphosphate hydrolases"/>
    <property type="match status" value="1"/>
</dbReference>
<proteinExistence type="inferred from homology"/>
<evidence type="ECO:0000256" key="1">
    <source>
        <dbReference type="ARBA" id="ARBA00007316"/>
    </source>
</evidence>
<dbReference type="AlphaFoldDB" id="A0A366EL49"/>
<feature type="domain" description="AAA" evidence="9">
    <location>
        <begin position="50"/>
        <end position="188"/>
    </location>
</feature>
<evidence type="ECO:0000256" key="8">
    <source>
        <dbReference type="ARBA" id="ARBA00051245"/>
    </source>
</evidence>
<evidence type="ECO:0000256" key="4">
    <source>
        <dbReference type="ARBA" id="ARBA00022741"/>
    </source>
</evidence>
<evidence type="ECO:0000259" key="9">
    <source>
        <dbReference type="Pfam" id="PF13614"/>
    </source>
</evidence>
<comment type="catalytic activity">
    <reaction evidence="8">
        <text>L-tyrosyl-[protein] + ATP = O-phospho-L-tyrosyl-[protein] + ADP + H(+)</text>
        <dbReference type="Rhea" id="RHEA:10596"/>
        <dbReference type="Rhea" id="RHEA-COMP:10136"/>
        <dbReference type="Rhea" id="RHEA-COMP:20101"/>
        <dbReference type="ChEBI" id="CHEBI:15378"/>
        <dbReference type="ChEBI" id="CHEBI:30616"/>
        <dbReference type="ChEBI" id="CHEBI:46858"/>
        <dbReference type="ChEBI" id="CHEBI:61978"/>
        <dbReference type="ChEBI" id="CHEBI:456216"/>
        <dbReference type="EC" id="2.7.10.2"/>
    </reaction>
</comment>
<evidence type="ECO:0000256" key="5">
    <source>
        <dbReference type="ARBA" id="ARBA00022777"/>
    </source>
</evidence>
<keyword evidence="7" id="KW-0829">Tyrosine-protein kinase</keyword>
<dbReference type="GO" id="GO:0005886">
    <property type="term" value="C:plasma membrane"/>
    <property type="evidence" value="ECO:0007669"/>
    <property type="project" value="TreeGrafter"/>
</dbReference>
<dbReference type="InterPro" id="IPR050445">
    <property type="entry name" value="Bact_polysacc_biosynth/exp"/>
</dbReference>
<dbReference type="InterPro" id="IPR027417">
    <property type="entry name" value="P-loop_NTPase"/>
</dbReference>
<evidence type="ECO:0000256" key="3">
    <source>
        <dbReference type="ARBA" id="ARBA00022679"/>
    </source>
</evidence>
<evidence type="ECO:0000313" key="11">
    <source>
        <dbReference type="Proteomes" id="UP000252118"/>
    </source>
</evidence>
<dbReference type="PANTHER" id="PTHR32309:SF13">
    <property type="entry name" value="FERRIC ENTEROBACTIN TRANSPORT PROTEIN FEPE"/>
    <property type="match status" value="1"/>
</dbReference>
<accession>A0A366EL49</accession>
<sequence>MTQLALNRKKQLSKTKRRHLVTYSHPESIISEQFREIRTNMKFINKSENKIFLITSPKDGEGKSTMVANLAVSMAQQKEKILVIDANLREPIIHSIFKIPNEKGLTNVLTGHAALEEALYQTEVSRLEVLTSGSHSFNPAELLETKRMKELLKSLTDLYDVVLIDAPSAIKSTETRVIANQCDGVVLVLHKGKTEIEQAIETKKVLELAHAKIVGAILNEG</sequence>
<keyword evidence="6" id="KW-0067">ATP-binding</keyword>
<dbReference type="Gene3D" id="3.40.50.300">
    <property type="entry name" value="P-loop containing nucleotide triphosphate hydrolases"/>
    <property type="match status" value="1"/>
</dbReference>
<dbReference type="GO" id="GO:0004715">
    <property type="term" value="F:non-membrane spanning protein tyrosine kinase activity"/>
    <property type="evidence" value="ECO:0007669"/>
    <property type="project" value="UniProtKB-EC"/>
</dbReference>
<dbReference type="Proteomes" id="UP000252118">
    <property type="component" value="Unassembled WGS sequence"/>
</dbReference>
<evidence type="ECO:0000256" key="2">
    <source>
        <dbReference type="ARBA" id="ARBA00011903"/>
    </source>
</evidence>
<name>A0A366EL49_9BACI</name>
<dbReference type="EC" id="2.7.10.2" evidence="2"/>
<dbReference type="PANTHER" id="PTHR32309">
    <property type="entry name" value="TYROSINE-PROTEIN KINASE"/>
    <property type="match status" value="1"/>
</dbReference>
<reference evidence="10 11" key="1">
    <citation type="submission" date="2018-06" db="EMBL/GenBank/DDBJ databases">
        <title>Freshwater and sediment microbial communities from various areas in North America, analyzing microbe dynamics in response to fracking.</title>
        <authorList>
            <person name="Lamendella R."/>
        </authorList>
    </citation>
    <scope>NUCLEOTIDE SEQUENCE [LARGE SCALE GENOMIC DNA]</scope>
    <source>
        <strain evidence="10 11">97B</strain>
    </source>
</reference>
<dbReference type="InterPro" id="IPR025669">
    <property type="entry name" value="AAA_dom"/>
</dbReference>
<dbReference type="GO" id="GO:0005524">
    <property type="term" value="F:ATP binding"/>
    <property type="evidence" value="ECO:0007669"/>
    <property type="project" value="UniProtKB-KW"/>
</dbReference>
<dbReference type="NCBIfam" id="TIGR01007">
    <property type="entry name" value="eps_fam"/>
    <property type="match status" value="1"/>
</dbReference>
<evidence type="ECO:0000256" key="7">
    <source>
        <dbReference type="ARBA" id="ARBA00023137"/>
    </source>
</evidence>
<comment type="similarity">
    <text evidence="1">Belongs to the CpsD/CapB family.</text>
</comment>
<evidence type="ECO:0000313" key="10">
    <source>
        <dbReference type="EMBL" id="RBP03137.1"/>
    </source>
</evidence>
<evidence type="ECO:0000256" key="6">
    <source>
        <dbReference type="ARBA" id="ARBA00022840"/>
    </source>
</evidence>
<organism evidence="10 11">
    <name type="scientific">Rossellomorea aquimaris</name>
    <dbReference type="NCBI Taxonomy" id="189382"/>
    <lineage>
        <taxon>Bacteria</taxon>
        <taxon>Bacillati</taxon>
        <taxon>Bacillota</taxon>
        <taxon>Bacilli</taxon>
        <taxon>Bacillales</taxon>
        <taxon>Bacillaceae</taxon>
        <taxon>Rossellomorea</taxon>
    </lineage>
</organism>
<protein>
    <recommendedName>
        <fullName evidence="2">non-specific protein-tyrosine kinase</fullName>
        <ecNumber evidence="2">2.7.10.2</ecNumber>
    </recommendedName>
</protein>
<gene>
    <name evidence="10" type="ORF">DET59_11018</name>
</gene>
<keyword evidence="5" id="KW-0418">Kinase</keyword>
<dbReference type="EMBL" id="QNRJ01000010">
    <property type="protein sequence ID" value="RBP03137.1"/>
    <property type="molecule type" value="Genomic_DNA"/>
</dbReference>
<dbReference type="InterPro" id="IPR005702">
    <property type="entry name" value="Wzc-like_C"/>
</dbReference>
<keyword evidence="3" id="KW-0808">Transferase</keyword>
<keyword evidence="4" id="KW-0547">Nucleotide-binding</keyword>
<comment type="caution">
    <text evidence="10">The sequence shown here is derived from an EMBL/GenBank/DDBJ whole genome shotgun (WGS) entry which is preliminary data.</text>
</comment>
<dbReference type="Pfam" id="PF13614">
    <property type="entry name" value="AAA_31"/>
    <property type="match status" value="1"/>
</dbReference>